<dbReference type="Pfam" id="PF04397">
    <property type="entry name" value="LytTR"/>
    <property type="match status" value="1"/>
</dbReference>
<reference evidence="3 4" key="1">
    <citation type="submission" date="2018-06" db="EMBL/GenBank/DDBJ databases">
        <authorList>
            <consortium name="Pathogen Informatics"/>
            <person name="Doyle S."/>
        </authorList>
    </citation>
    <scope>NUCLEOTIDE SEQUENCE [LARGE SCALE GENOMIC DNA]</scope>
    <source>
        <strain evidence="3 4">NCTC12123</strain>
    </source>
</reference>
<evidence type="ECO:0000259" key="2">
    <source>
        <dbReference type="PROSITE" id="PS50930"/>
    </source>
</evidence>
<evidence type="ECO:0000313" key="3">
    <source>
        <dbReference type="EMBL" id="STD27508.1"/>
    </source>
</evidence>
<evidence type="ECO:0000313" key="4">
    <source>
        <dbReference type="Proteomes" id="UP000255163"/>
    </source>
</evidence>
<accession>A0A376FJM5</accession>
<dbReference type="GO" id="GO:0000160">
    <property type="term" value="P:phosphorelay signal transduction system"/>
    <property type="evidence" value="ECO:0007669"/>
    <property type="project" value="UniProtKB-KW"/>
</dbReference>
<dbReference type="PROSITE" id="PS50930">
    <property type="entry name" value="HTH_LYTTR"/>
    <property type="match status" value="1"/>
</dbReference>
<dbReference type="AlphaFoldDB" id="A0A376FJM5"/>
<dbReference type="Gene3D" id="2.40.50.1020">
    <property type="entry name" value="LytTr DNA-binding domain"/>
    <property type="match status" value="1"/>
</dbReference>
<keyword evidence="1" id="KW-0902">Two-component regulatory system</keyword>
<dbReference type="EMBL" id="UFYI01000007">
    <property type="protein sequence ID" value="STD27508.1"/>
    <property type="molecule type" value="Genomic_DNA"/>
</dbReference>
<feature type="domain" description="HTH LytTR-type" evidence="2">
    <location>
        <begin position="1"/>
        <end position="43"/>
    </location>
</feature>
<gene>
    <name evidence="3" type="primary">yehT_3</name>
    <name evidence="3" type="ORF">NCTC12123_06155</name>
</gene>
<dbReference type="Proteomes" id="UP000255163">
    <property type="component" value="Unassembled WGS sequence"/>
</dbReference>
<protein>
    <submittedName>
        <fullName evidence="3">Two-component response-regulatory protein YehT</fullName>
    </submittedName>
</protein>
<evidence type="ECO:0000256" key="1">
    <source>
        <dbReference type="ARBA" id="ARBA00023012"/>
    </source>
</evidence>
<dbReference type="InterPro" id="IPR007492">
    <property type="entry name" value="LytTR_DNA-bd_dom"/>
</dbReference>
<organism evidence="3 4">
    <name type="scientific">Enterobacter asburiae</name>
    <dbReference type="NCBI Taxonomy" id="61645"/>
    <lineage>
        <taxon>Bacteria</taxon>
        <taxon>Pseudomonadati</taxon>
        <taxon>Pseudomonadota</taxon>
        <taxon>Gammaproteobacteria</taxon>
        <taxon>Enterobacterales</taxon>
        <taxon>Enterobacteriaceae</taxon>
        <taxon>Enterobacter</taxon>
        <taxon>Enterobacter cloacae complex</taxon>
    </lineage>
</organism>
<sequence length="43" mass="4850">MNMAHLKEIRLEDNGQAELVLRAGQTVPVSRRYLKSLKEAIGL</sequence>
<name>A0A376FJM5_ENTAS</name>
<dbReference type="GO" id="GO:0003677">
    <property type="term" value="F:DNA binding"/>
    <property type="evidence" value="ECO:0007669"/>
    <property type="project" value="InterPro"/>
</dbReference>
<proteinExistence type="predicted"/>